<comment type="activity regulation">
    <text evidence="15">Na(+) is not transported, but it plays an essential structural role and its presence is essential for fluoride channel function.</text>
</comment>
<comment type="catalytic activity">
    <reaction evidence="13">
        <text>fluoride(in) = fluoride(out)</text>
        <dbReference type="Rhea" id="RHEA:76159"/>
        <dbReference type="ChEBI" id="CHEBI:17051"/>
    </reaction>
    <physiologicalReaction direction="left-to-right" evidence="13">
        <dbReference type="Rhea" id="RHEA:76160"/>
    </physiologicalReaction>
</comment>
<sequence>MMLLNMLAVMAGGGLGAGTRYLVGLAANAVVPAESVLAGVPVGTLCANVLGCFAIGVLSCFFSSVDFGGRDTWRLFAITGVLGGFTTFSTFSLESITLWGENPLAGGAYAVGTLAACLVAAALGRALGKLAW</sequence>
<evidence type="ECO:0000256" key="10">
    <source>
        <dbReference type="ARBA" id="ARBA00023136"/>
    </source>
</evidence>
<keyword evidence="8 15" id="KW-0915">Sodium</keyword>
<keyword evidence="11 15" id="KW-0407">Ion channel</keyword>
<keyword evidence="9 15" id="KW-0406">Ion transport</keyword>
<reference evidence="16" key="2">
    <citation type="journal article" date="2021" name="PeerJ">
        <title>Extensive microbial diversity within the chicken gut microbiome revealed by metagenomics and culture.</title>
        <authorList>
            <person name="Gilroy R."/>
            <person name="Ravi A."/>
            <person name="Getino M."/>
            <person name="Pursley I."/>
            <person name="Horton D.L."/>
            <person name="Alikhan N.F."/>
            <person name="Baker D."/>
            <person name="Gharbi K."/>
            <person name="Hall N."/>
            <person name="Watson M."/>
            <person name="Adriaenssens E.M."/>
            <person name="Foster-Nyarko E."/>
            <person name="Jarju S."/>
            <person name="Secka A."/>
            <person name="Antonio M."/>
            <person name="Oren A."/>
            <person name="Chaudhuri R.R."/>
            <person name="La Ragione R."/>
            <person name="Hildebrand F."/>
            <person name="Pallen M.J."/>
        </authorList>
    </citation>
    <scope>NUCLEOTIDE SEQUENCE</scope>
    <source>
        <strain evidence="16">ChiGjej1B1-2707</strain>
    </source>
</reference>
<keyword evidence="6 15" id="KW-0479">Metal-binding</keyword>
<reference evidence="16" key="1">
    <citation type="submission" date="2020-10" db="EMBL/GenBank/DDBJ databases">
        <authorList>
            <person name="Gilroy R."/>
        </authorList>
    </citation>
    <scope>NUCLEOTIDE SEQUENCE</scope>
    <source>
        <strain evidence="16">ChiGjej1B1-2707</strain>
    </source>
</reference>
<keyword evidence="4" id="KW-0997">Cell inner membrane</keyword>
<evidence type="ECO:0000256" key="15">
    <source>
        <dbReference type="HAMAP-Rule" id="MF_00454"/>
    </source>
</evidence>
<evidence type="ECO:0000256" key="7">
    <source>
        <dbReference type="ARBA" id="ARBA00022989"/>
    </source>
</evidence>
<name>A0A9D1A144_9ACTN</name>
<dbReference type="NCBIfam" id="TIGR00494">
    <property type="entry name" value="crcB"/>
    <property type="match status" value="1"/>
</dbReference>
<organism evidence="16 17">
    <name type="scientific">Candidatus Aveggerthella stercoripullorum</name>
    <dbReference type="NCBI Taxonomy" id="2840688"/>
    <lineage>
        <taxon>Bacteria</taxon>
        <taxon>Bacillati</taxon>
        <taxon>Actinomycetota</taxon>
        <taxon>Coriobacteriia</taxon>
        <taxon>Eggerthellales</taxon>
        <taxon>Eggerthellaceae</taxon>
        <taxon>Eggerthellaceae incertae sedis</taxon>
        <taxon>Candidatus Aveggerthella</taxon>
    </lineage>
</organism>
<keyword evidence="3 15" id="KW-1003">Cell membrane</keyword>
<dbReference type="GO" id="GO:0046872">
    <property type="term" value="F:metal ion binding"/>
    <property type="evidence" value="ECO:0007669"/>
    <property type="project" value="UniProtKB-KW"/>
</dbReference>
<dbReference type="HAMAP" id="MF_00454">
    <property type="entry name" value="FluC"/>
    <property type="match status" value="1"/>
</dbReference>
<dbReference type="InterPro" id="IPR003691">
    <property type="entry name" value="FluC"/>
</dbReference>
<dbReference type="GO" id="GO:0140114">
    <property type="term" value="P:cellular detoxification of fluoride"/>
    <property type="evidence" value="ECO:0007669"/>
    <property type="project" value="UniProtKB-UniRule"/>
</dbReference>
<evidence type="ECO:0000256" key="12">
    <source>
        <dbReference type="ARBA" id="ARBA00035120"/>
    </source>
</evidence>
<evidence type="ECO:0000256" key="2">
    <source>
        <dbReference type="ARBA" id="ARBA00022448"/>
    </source>
</evidence>
<feature type="transmembrane region" description="Helical" evidence="15">
    <location>
        <begin position="75"/>
        <end position="100"/>
    </location>
</feature>
<keyword evidence="2 15" id="KW-0813">Transport</keyword>
<accession>A0A9D1A144</accession>
<comment type="caution">
    <text evidence="16">The sequence shown here is derived from an EMBL/GenBank/DDBJ whole genome shotgun (WGS) entry which is preliminary data.</text>
</comment>
<feature type="transmembrane region" description="Helical" evidence="15">
    <location>
        <begin position="40"/>
        <end position="63"/>
    </location>
</feature>
<evidence type="ECO:0000256" key="5">
    <source>
        <dbReference type="ARBA" id="ARBA00022692"/>
    </source>
</evidence>
<feature type="binding site" evidence="15">
    <location>
        <position position="86"/>
    </location>
    <ligand>
        <name>Na(+)</name>
        <dbReference type="ChEBI" id="CHEBI:29101"/>
        <note>structural</note>
    </ligand>
</feature>
<comment type="function">
    <text evidence="14 15">Fluoride-specific ion channel. Important for reducing fluoride concentration in the cell, thus reducing its toxicity.</text>
</comment>
<comment type="subcellular location">
    <subcellularLocation>
        <location evidence="1 15">Cell membrane</location>
        <topology evidence="1 15">Multi-pass membrane protein</topology>
    </subcellularLocation>
</comment>
<keyword evidence="5 15" id="KW-0812">Transmembrane</keyword>
<dbReference type="Pfam" id="PF02537">
    <property type="entry name" value="CRCB"/>
    <property type="match status" value="1"/>
</dbReference>
<feature type="binding site" evidence="15">
    <location>
        <position position="83"/>
    </location>
    <ligand>
        <name>Na(+)</name>
        <dbReference type="ChEBI" id="CHEBI:29101"/>
        <note>structural</note>
    </ligand>
</feature>
<dbReference type="GO" id="GO:0005886">
    <property type="term" value="C:plasma membrane"/>
    <property type="evidence" value="ECO:0007669"/>
    <property type="project" value="UniProtKB-SubCell"/>
</dbReference>
<dbReference type="AlphaFoldDB" id="A0A9D1A144"/>
<comment type="similarity">
    <text evidence="12 15">Belongs to the fluoride channel Fluc/FEX (TC 1.A.43) family.</text>
</comment>
<evidence type="ECO:0000256" key="9">
    <source>
        <dbReference type="ARBA" id="ARBA00023065"/>
    </source>
</evidence>
<evidence type="ECO:0000313" key="17">
    <source>
        <dbReference type="Proteomes" id="UP000824261"/>
    </source>
</evidence>
<evidence type="ECO:0000256" key="14">
    <source>
        <dbReference type="ARBA" id="ARBA00049940"/>
    </source>
</evidence>
<gene>
    <name evidence="15 16" type="primary">crcB</name>
    <name evidence="15" type="synonym">fluC</name>
    <name evidence="16" type="ORF">IAA69_05580</name>
</gene>
<proteinExistence type="inferred from homology"/>
<evidence type="ECO:0000256" key="6">
    <source>
        <dbReference type="ARBA" id="ARBA00022723"/>
    </source>
</evidence>
<keyword evidence="10 15" id="KW-0472">Membrane</keyword>
<dbReference type="GO" id="GO:0062054">
    <property type="term" value="F:fluoride channel activity"/>
    <property type="evidence" value="ECO:0007669"/>
    <property type="project" value="UniProtKB-UniRule"/>
</dbReference>
<dbReference type="Proteomes" id="UP000824261">
    <property type="component" value="Unassembled WGS sequence"/>
</dbReference>
<evidence type="ECO:0000256" key="1">
    <source>
        <dbReference type="ARBA" id="ARBA00004651"/>
    </source>
</evidence>
<protein>
    <recommendedName>
        <fullName evidence="15">Fluoride-specific ion channel FluC</fullName>
    </recommendedName>
</protein>
<evidence type="ECO:0000256" key="11">
    <source>
        <dbReference type="ARBA" id="ARBA00023303"/>
    </source>
</evidence>
<evidence type="ECO:0000256" key="13">
    <source>
        <dbReference type="ARBA" id="ARBA00035585"/>
    </source>
</evidence>
<evidence type="ECO:0000256" key="8">
    <source>
        <dbReference type="ARBA" id="ARBA00023053"/>
    </source>
</evidence>
<keyword evidence="7 15" id="KW-1133">Transmembrane helix</keyword>
<evidence type="ECO:0000313" key="16">
    <source>
        <dbReference type="EMBL" id="HIR01718.1"/>
    </source>
</evidence>
<dbReference type="PANTHER" id="PTHR28259:SF18">
    <property type="entry name" value="FLUORIDE-SPECIFIC ION CHANNEL FLUC"/>
    <property type="match status" value="1"/>
</dbReference>
<feature type="transmembrane region" description="Helical" evidence="15">
    <location>
        <begin position="106"/>
        <end position="127"/>
    </location>
</feature>
<dbReference type="PANTHER" id="PTHR28259">
    <property type="entry name" value="FLUORIDE EXPORT PROTEIN 1-RELATED"/>
    <property type="match status" value="1"/>
</dbReference>
<dbReference type="EMBL" id="DVGB01000066">
    <property type="protein sequence ID" value="HIR01718.1"/>
    <property type="molecule type" value="Genomic_DNA"/>
</dbReference>
<evidence type="ECO:0000256" key="3">
    <source>
        <dbReference type="ARBA" id="ARBA00022475"/>
    </source>
</evidence>
<evidence type="ECO:0000256" key="4">
    <source>
        <dbReference type="ARBA" id="ARBA00022519"/>
    </source>
</evidence>